<gene>
    <name evidence="1" type="ORF">SAMN05216210_2461</name>
</gene>
<keyword evidence="2" id="KW-1185">Reference proteome</keyword>
<organism evidence="1 2">
    <name type="scientific">Halopseudomonas salegens</name>
    <dbReference type="NCBI Taxonomy" id="1434072"/>
    <lineage>
        <taxon>Bacteria</taxon>
        <taxon>Pseudomonadati</taxon>
        <taxon>Pseudomonadota</taxon>
        <taxon>Gammaproteobacteria</taxon>
        <taxon>Pseudomonadales</taxon>
        <taxon>Pseudomonadaceae</taxon>
        <taxon>Halopseudomonas</taxon>
    </lineage>
</organism>
<sequence>MELLAKSDEAILQAVNPLMDNLMEGSTEIDYEKHTRDFSSRIKSQMSPSMLEEICKDYQSRWGIFQKREFVALFRRETSVAVIWKQYCSKTPDEYVAEAVFIEENGRLVIDHAFVF</sequence>
<proteinExistence type="predicted"/>
<evidence type="ECO:0000313" key="1">
    <source>
        <dbReference type="EMBL" id="SDU21581.1"/>
    </source>
</evidence>
<dbReference type="EMBL" id="LT629787">
    <property type="protein sequence ID" value="SDU21581.1"/>
    <property type="molecule type" value="Genomic_DNA"/>
</dbReference>
<evidence type="ECO:0000313" key="2">
    <source>
        <dbReference type="Proteomes" id="UP000243924"/>
    </source>
</evidence>
<accession>A0A1H2GPZ4</accession>
<evidence type="ECO:0008006" key="3">
    <source>
        <dbReference type="Google" id="ProtNLM"/>
    </source>
</evidence>
<dbReference type="STRING" id="1434072.SAMN05216210_2461"/>
<dbReference type="AlphaFoldDB" id="A0A1H2GPZ4"/>
<dbReference type="Proteomes" id="UP000243924">
    <property type="component" value="Chromosome I"/>
</dbReference>
<reference evidence="2" key="1">
    <citation type="submission" date="2016-10" db="EMBL/GenBank/DDBJ databases">
        <authorList>
            <person name="Varghese N."/>
            <person name="Submissions S."/>
        </authorList>
    </citation>
    <scope>NUCLEOTIDE SEQUENCE [LARGE SCALE GENOMIC DNA]</scope>
    <source>
        <strain evidence="2">CECT 8338</strain>
    </source>
</reference>
<dbReference type="OrthoDB" id="5734488at2"/>
<dbReference type="RefSeq" id="WP_092387321.1">
    <property type="nucleotide sequence ID" value="NZ_LT629787.1"/>
</dbReference>
<protein>
    <recommendedName>
        <fullName evidence="3">SnoaL-like domain-containing protein</fullName>
    </recommendedName>
</protein>
<name>A0A1H2GPZ4_9GAMM</name>